<protein>
    <submittedName>
        <fullName evidence="1">Uncharacterized protein</fullName>
    </submittedName>
</protein>
<evidence type="ECO:0000313" key="2">
    <source>
        <dbReference type="Proteomes" id="UP000295499"/>
    </source>
</evidence>
<proteinExistence type="predicted"/>
<sequence>MAIFLYFRPIRYDLRPSFAFNRELVVSLMYERTLGILKGFTDEKYTKKIRKSNRK</sequence>
<comment type="caution">
    <text evidence="1">The sequence shown here is derived from an EMBL/GenBank/DDBJ whole genome shotgun (WGS) entry which is preliminary data.</text>
</comment>
<keyword evidence="2" id="KW-1185">Reference proteome</keyword>
<gene>
    <name evidence="1" type="ORF">CLV32_1353</name>
</gene>
<reference evidence="1 2" key="1">
    <citation type="submission" date="2019-03" db="EMBL/GenBank/DDBJ databases">
        <title>Genomic Encyclopedia of Archaeal and Bacterial Type Strains, Phase II (KMG-II): from individual species to whole genera.</title>
        <authorList>
            <person name="Goeker M."/>
        </authorList>
    </citation>
    <scope>NUCLEOTIDE SEQUENCE [LARGE SCALE GENOMIC DNA]</scope>
    <source>
        <strain evidence="1 2">DSM 19034</strain>
    </source>
</reference>
<name>A0A4R6IK07_9SPHI</name>
<evidence type="ECO:0000313" key="1">
    <source>
        <dbReference type="EMBL" id="TDO22380.1"/>
    </source>
</evidence>
<organism evidence="1 2">
    <name type="scientific">Pedobacter duraquae</name>
    <dbReference type="NCBI Taxonomy" id="425511"/>
    <lineage>
        <taxon>Bacteria</taxon>
        <taxon>Pseudomonadati</taxon>
        <taxon>Bacteroidota</taxon>
        <taxon>Sphingobacteriia</taxon>
        <taxon>Sphingobacteriales</taxon>
        <taxon>Sphingobacteriaceae</taxon>
        <taxon>Pedobacter</taxon>
    </lineage>
</organism>
<accession>A0A4R6IK07</accession>
<dbReference type="AlphaFoldDB" id="A0A4R6IK07"/>
<dbReference type="Proteomes" id="UP000295499">
    <property type="component" value="Unassembled WGS sequence"/>
</dbReference>
<dbReference type="EMBL" id="SNWM01000002">
    <property type="protein sequence ID" value="TDO22380.1"/>
    <property type="molecule type" value="Genomic_DNA"/>
</dbReference>